<keyword evidence="3" id="KW-1185">Reference proteome</keyword>
<evidence type="ECO:0000313" key="2">
    <source>
        <dbReference type="EMBL" id="KAG5286197.1"/>
    </source>
</evidence>
<proteinExistence type="predicted"/>
<evidence type="ECO:0000256" key="1">
    <source>
        <dbReference type="SAM" id="SignalP"/>
    </source>
</evidence>
<comment type="caution">
    <text evidence="2">The sequence shown here is derived from an EMBL/GenBank/DDBJ whole genome shotgun (WGS) entry which is preliminary data.</text>
</comment>
<accession>A0AAV6HJX0</accession>
<dbReference type="Gene3D" id="2.60.40.770">
    <property type="match status" value="1"/>
</dbReference>
<feature type="chain" id="PRO_5043820637" evidence="1">
    <location>
        <begin position="21"/>
        <end position="153"/>
    </location>
</feature>
<organism evidence="2 3">
    <name type="scientific">Alosa alosa</name>
    <name type="common">allis shad</name>
    <dbReference type="NCBI Taxonomy" id="278164"/>
    <lineage>
        <taxon>Eukaryota</taxon>
        <taxon>Metazoa</taxon>
        <taxon>Chordata</taxon>
        <taxon>Craniata</taxon>
        <taxon>Vertebrata</taxon>
        <taxon>Euteleostomi</taxon>
        <taxon>Actinopterygii</taxon>
        <taxon>Neopterygii</taxon>
        <taxon>Teleostei</taxon>
        <taxon>Clupei</taxon>
        <taxon>Clupeiformes</taxon>
        <taxon>Clupeoidei</taxon>
        <taxon>Clupeidae</taxon>
        <taxon>Alosa</taxon>
    </lineage>
</organism>
<gene>
    <name evidence="2" type="ORF">AALO_G00012110</name>
</gene>
<name>A0AAV6HJX0_9TELE</name>
<dbReference type="EMBL" id="JADWDJ010000001">
    <property type="protein sequence ID" value="KAG5286197.1"/>
    <property type="molecule type" value="Genomic_DNA"/>
</dbReference>
<protein>
    <submittedName>
        <fullName evidence="2">Uncharacterized protein</fullName>
    </submittedName>
</protein>
<evidence type="ECO:0000313" key="3">
    <source>
        <dbReference type="Proteomes" id="UP000823561"/>
    </source>
</evidence>
<keyword evidence="1" id="KW-0732">Signal</keyword>
<dbReference type="Proteomes" id="UP000823561">
    <property type="component" value="Chromosome 1"/>
</dbReference>
<reference evidence="2 3" key="1">
    <citation type="submission" date="2020-10" db="EMBL/GenBank/DDBJ databases">
        <title>Chromosome-scale genome assembly of the Allis shad, Alosa alosa.</title>
        <authorList>
            <person name="Margot Z."/>
            <person name="Christophe K."/>
            <person name="Cabau C."/>
            <person name="Louis A."/>
            <person name="Berthelot C."/>
            <person name="Parey E."/>
            <person name="Roest Crollius H."/>
            <person name="Montfort J."/>
            <person name="Robinson-Rechavi M."/>
            <person name="Bucao C."/>
            <person name="Bouchez O."/>
            <person name="Gislard M."/>
            <person name="Lluch J."/>
            <person name="Milhes M."/>
            <person name="Lampietro C."/>
            <person name="Lopez Roques C."/>
            <person name="Donnadieu C."/>
            <person name="Braasch I."/>
            <person name="Desvignes T."/>
            <person name="Postlethwait J."/>
            <person name="Bobe J."/>
            <person name="Guiguen Y."/>
        </authorList>
    </citation>
    <scope>NUCLEOTIDE SEQUENCE [LARGE SCALE GENOMIC DNA]</scope>
    <source>
        <strain evidence="2">M-15738</strain>
        <tissue evidence="2">Blood</tissue>
    </source>
</reference>
<dbReference type="AlphaFoldDB" id="A0AAV6HJX0"/>
<feature type="signal peptide" evidence="1">
    <location>
        <begin position="1"/>
        <end position="20"/>
    </location>
</feature>
<sequence length="153" mass="17480">MCTMLRKVAILVSCIAYVFGKKLLCSSDSVTIWYTYEGEFMDAFLSVSPCLLGQSEYHVILSGILMSPVSSIGATVSVWSKGVKWFEVHHRTEPCEYFKICQLIKGESFRDTIPLYTKSFHQQLTPGTYLVFVKLFRPETFLQLNITVDIKEK</sequence>